<dbReference type="AlphaFoldDB" id="A0A7D7LG42"/>
<evidence type="ECO:0000256" key="1">
    <source>
        <dbReference type="SAM" id="MobiDB-lite"/>
    </source>
</evidence>
<feature type="region of interest" description="Disordered" evidence="1">
    <location>
        <begin position="38"/>
        <end position="59"/>
    </location>
</feature>
<sequence>MGHGEESPMPNAQCPMPNAQCPMPNAQCPMPNAQCPKSAGGYPSPCHLRDGVSRRLSMK</sequence>
<dbReference type="RefSeq" id="WP_181929901.1">
    <property type="nucleotide sequence ID" value="NZ_CP054698.1"/>
</dbReference>
<name>A0A7D7LG42_9NOSO</name>
<dbReference type="Proteomes" id="UP000514713">
    <property type="component" value="Chromosome"/>
</dbReference>
<organism evidence="2 3">
    <name type="scientific">Nostoc edaphicum CCNP1411</name>
    <dbReference type="NCBI Taxonomy" id="1472755"/>
    <lineage>
        <taxon>Bacteria</taxon>
        <taxon>Bacillati</taxon>
        <taxon>Cyanobacteriota</taxon>
        <taxon>Cyanophyceae</taxon>
        <taxon>Nostocales</taxon>
        <taxon>Nostocaceae</taxon>
        <taxon>Nostoc</taxon>
    </lineage>
</organism>
<protein>
    <submittedName>
        <fullName evidence="2">Uncharacterized protein</fullName>
    </submittedName>
</protein>
<keyword evidence="3" id="KW-1185">Reference proteome</keyword>
<dbReference type="EMBL" id="CP054698">
    <property type="protein sequence ID" value="QMS92418.1"/>
    <property type="molecule type" value="Genomic_DNA"/>
</dbReference>
<evidence type="ECO:0000313" key="2">
    <source>
        <dbReference type="EMBL" id="QMS92418.1"/>
    </source>
</evidence>
<evidence type="ECO:0000313" key="3">
    <source>
        <dbReference type="Proteomes" id="UP000514713"/>
    </source>
</evidence>
<accession>A0A7D7LG42</accession>
<reference evidence="3" key="1">
    <citation type="submission" date="2020-06" db="EMBL/GenBank/DDBJ databases">
        <title>Nostoc edaphicum CCNP1411 genome.</title>
        <authorList>
            <person name="Fidor A."/>
            <person name="Grabski M."/>
            <person name="Gawor J."/>
            <person name="Gromadka R."/>
            <person name="Wegrzyn G."/>
            <person name="Mazur-Marzec H."/>
        </authorList>
    </citation>
    <scope>NUCLEOTIDE SEQUENCE [LARGE SCALE GENOMIC DNA]</scope>
    <source>
        <strain evidence="3">CCNP1411</strain>
    </source>
</reference>
<gene>
    <name evidence="2" type="ORF">HUN01_34305</name>
</gene>
<proteinExistence type="predicted"/>
<dbReference type="KEGG" id="ned:HUN01_34305"/>